<evidence type="ECO:0000313" key="3">
    <source>
        <dbReference type="Proteomes" id="UP001597196"/>
    </source>
</evidence>
<sequence length="193" mass="21880">MQPIDSIFNRGLFTTQMAYEAGLSKRDLKAALTDGLITKMTRGVYARAGMPYDIYAMIALIYPNGIFAKMSALALYDMTDELPKHIDMAFPNGYSNKNLVSHQIKPFRQQPDRLMLGLTEVTTTSGATVTVYSPTRTLLDIWDDPQIDTAVRLEALKEYMSRFRSSQSDRELMHFKNKLYANSTIDYALEVLV</sequence>
<reference evidence="3" key="1">
    <citation type="journal article" date="2019" name="Int. J. Syst. Evol. Microbiol.">
        <title>The Global Catalogue of Microorganisms (GCM) 10K type strain sequencing project: providing services to taxonomists for standard genome sequencing and annotation.</title>
        <authorList>
            <consortium name="The Broad Institute Genomics Platform"/>
            <consortium name="The Broad Institute Genome Sequencing Center for Infectious Disease"/>
            <person name="Wu L."/>
            <person name="Ma J."/>
        </authorList>
    </citation>
    <scope>NUCLEOTIDE SEQUENCE [LARGE SCALE GENOMIC DNA]</scope>
    <source>
        <strain evidence="3">CCM 8980</strain>
    </source>
</reference>
<dbReference type="InterPro" id="IPR025159">
    <property type="entry name" value="AbiEi_N"/>
</dbReference>
<protein>
    <submittedName>
        <fullName evidence="2">Type IV toxin-antitoxin system AbiEi family antitoxin domain-containing protein</fullName>
    </submittedName>
</protein>
<dbReference type="EMBL" id="JBHTOC010000011">
    <property type="protein sequence ID" value="MFD1430263.1"/>
    <property type="molecule type" value="Genomic_DNA"/>
</dbReference>
<dbReference type="RefSeq" id="WP_203626584.1">
    <property type="nucleotide sequence ID" value="NZ_BOLQ01000006.1"/>
</dbReference>
<accession>A0ABW4CKF7</accession>
<evidence type="ECO:0000259" key="1">
    <source>
        <dbReference type="Pfam" id="PF13338"/>
    </source>
</evidence>
<keyword evidence="3" id="KW-1185">Reference proteome</keyword>
<name>A0ABW4CKF7_9LACO</name>
<gene>
    <name evidence="2" type="ORF">ACFQ4P_08390</name>
</gene>
<dbReference type="Proteomes" id="UP001597196">
    <property type="component" value="Unassembled WGS sequence"/>
</dbReference>
<dbReference type="Pfam" id="PF13338">
    <property type="entry name" value="AbiEi_4"/>
    <property type="match status" value="1"/>
</dbReference>
<feature type="domain" description="AbiEi antitoxin N-terminal" evidence="1">
    <location>
        <begin position="8"/>
        <end position="47"/>
    </location>
</feature>
<proteinExistence type="predicted"/>
<comment type="caution">
    <text evidence="2">The sequence shown here is derived from an EMBL/GenBank/DDBJ whole genome shotgun (WGS) entry which is preliminary data.</text>
</comment>
<organism evidence="2 3">
    <name type="scientific">Lacticaseibacillus mingshuiensis</name>
    <dbReference type="NCBI Taxonomy" id="2799574"/>
    <lineage>
        <taxon>Bacteria</taxon>
        <taxon>Bacillati</taxon>
        <taxon>Bacillota</taxon>
        <taxon>Bacilli</taxon>
        <taxon>Lactobacillales</taxon>
        <taxon>Lactobacillaceae</taxon>
        <taxon>Lacticaseibacillus</taxon>
    </lineage>
</organism>
<evidence type="ECO:0000313" key="2">
    <source>
        <dbReference type="EMBL" id="MFD1430263.1"/>
    </source>
</evidence>